<dbReference type="Pfam" id="PF10536">
    <property type="entry name" value="PMD"/>
    <property type="match status" value="1"/>
</dbReference>
<dbReference type="Proteomes" id="UP001152523">
    <property type="component" value="Unassembled WGS sequence"/>
</dbReference>
<comment type="caution">
    <text evidence="3">The sequence shown here is derived from an EMBL/GenBank/DDBJ whole genome shotgun (WGS) entry which is preliminary data.</text>
</comment>
<dbReference type="InterPro" id="IPR044824">
    <property type="entry name" value="MAIN-like"/>
</dbReference>
<dbReference type="PANTHER" id="PTHR46033">
    <property type="entry name" value="PROTEIN MAIN-LIKE 2"/>
    <property type="match status" value="1"/>
</dbReference>
<proteinExistence type="predicted"/>
<dbReference type="AlphaFoldDB" id="A0AAV0F399"/>
<feature type="domain" description="Aminotransferase-like plant mobile" evidence="2">
    <location>
        <begin position="15"/>
        <end position="214"/>
    </location>
</feature>
<feature type="transmembrane region" description="Helical" evidence="1">
    <location>
        <begin position="255"/>
        <end position="273"/>
    </location>
</feature>
<reference evidence="3" key="1">
    <citation type="submission" date="2022-07" db="EMBL/GenBank/DDBJ databases">
        <authorList>
            <person name="Macas J."/>
            <person name="Novak P."/>
            <person name="Neumann P."/>
        </authorList>
    </citation>
    <scope>NUCLEOTIDE SEQUENCE</scope>
</reference>
<dbReference type="EMBL" id="CAMAPF010000958">
    <property type="protein sequence ID" value="CAH9129923.1"/>
    <property type="molecule type" value="Genomic_DNA"/>
</dbReference>
<feature type="transmembrane region" description="Helical" evidence="1">
    <location>
        <begin position="285"/>
        <end position="307"/>
    </location>
</feature>
<keyword evidence="1" id="KW-0472">Membrane</keyword>
<keyword evidence="4" id="KW-1185">Reference proteome</keyword>
<name>A0AAV0F399_9ASTE</name>
<evidence type="ECO:0000259" key="2">
    <source>
        <dbReference type="Pfam" id="PF10536"/>
    </source>
</evidence>
<keyword evidence="1" id="KW-0812">Transmembrane</keyword>
<gene>
    <name evidence="3" type="ORF">CEPIT_LOCUS30235</name>
</gene>
<dbReference type="GO" id="GO:0010073">
    <property type="term" value="P:meristem maintenance"/>
    <property type="evidence" value="ECO:0007669"/>
    <property type="project" value="InterPro"/>
</dbReference>
<evidence type="ECO:0000313" key="4">
    <source>
        <dbReference type="Proteomes" id="UP001152523"/>
    </source>
</evidence>
<sequence>MHADDRVLHYVRAAGFYGLYRLKATVPLDRALLTALLERWRQETHTFHLPVSEVTVTLGDVAILTGLQVDGRAVTSTACRQWVDECERLFGVRPVVRIDLQGSSLRMSWLREHFQVLPPDADEVMIQQYARAYILMMMMGASIFADKSRNEIHMLHWSMLERFNVAAPFSWGSATLAYLYRHLCRGCHRGSTELGGFLLLLQIWSWEYIHIGRSIVVAYHGIDGHPLPDEPARHLGPHHVRGEHLLGRRYVFNRWYLCYCMLNVNILIISILMKRLHEWFDGYLLVYVACHPLLGSVSTGMHLIGCLRI</sequence>
<evidence type="ECO:0000256" key="1">
    <source>
        <dbReference type="SAM" id="Phobius"/>
    </source>
</evidence>
<keyword evidence="1" id="KW-1133">Transmembrane helix</keyword>
<feature type="non-terminal residue" evidence="3">
    <location>
        <position position="309"/>
    </location>
</feature>
<accession>A0AAV0F399</accession>
<organism evidence="3 4">
    <name type="scientific">Cuscuta epithymum</name>
    <dbReference type="NCBI Taxonomy" id="186058"/>
    <lineage>
        <taxon>Eukaryota</taxon>
        <taxon>Viridiplantae</taxon>
        <taxon>Streptophyta</taxon>
        <taxon>Embryophyta</taxon>
        <taxon>Tracheophyta</taxon>
        <taxon>Spermatophyta</taxon>
        <taxon>Magnoliopsida</taxon>
        <taxon>eudicotyledons</taxon>
        <taxon>Gunneridae</taxon>
        <taxon>Pentapetalae</taxon>
        <taxon>asterids</taxon>
        <taxon>lamiids</taxon>
        <taxon>Solanales</taxon>
        <taxon>Convolvulaceae</taxon>
        <taxon>Cuscuteae</taxon>
        <taxon>Cuscuta</taxon>
        <taxon>Cuscuta subgen. Cuscuta</taxon>
    </lineage>
</organism>
<dbReference type="PANTHER" id="PTHR46033:SF8">
    <property type="entry name" value="PROTEIN MAINTENANCE OF MERISTEMS-LIKE"/>
    <property type="match status" value="1"/>
</dbReference>
<protein>
    <recommendedName>
        <fullName evidence="2">Aminotransferase-like plant mobile domain-containing protein</fullName>
    </recommendedName>
</protein>
<dbReference type="InterPro" id="IPR019557">
    <property type="entry name" value="AminoTfrase-like_pln_mobile"/>
</dbReference>
<evidence type="ECO:0000313" key="3">
    <source>
        <dbReference type="EMBL" id="CAH9129923.1"/>
    </source>
</evidence>